<evidence type="ECO:0000313" key="2">
    <source>
        <dbReference type="Proteomes" id="UP001227192"/>
    </source>
</evidence>
<gene>
    <name evidence="1" type="ORF">VN97_g11848</name>
</gene>
<dbReference type="EMBL" id="LACB01000725">
    <property type="protein sequence ID" value="KAJ9481619.1"/>
    <property type="molecule type" value="Genomic_DNA"/>
</dbReference>
<accession>A0AAI9X333</accession>
<feature type="non-terminal residue" evidence="1">
    <location>
        <position position="12"/>
    </location>
</feature>
<name>A0AAI9X333_PENTH</name>
<sequence>MNRARRKLSQAT</sequence>
<organism evidence="1 2">
    <name type="scientific">Penicillium thymicola</name>
    <dbReference type="NCBI Taxonomy" id="293382"/>
    <lineage>
        <taxon>Eukaryota</taxon>
        <taxon>Fungi</taxon>
        <taxon>Dikarya</taxon>
        <taxon>Ascomycota</taxon>
        <taxon>Pezizomycotina</taxon>
        <taxon>Eurotiomycetes</taxon>
        <taxon>Eurotiomycetidae</taxon>
        <taxon>Eurotiales</taxon>
        <taxon>Aspergillaceae</taxon>
        <taxon>Penicillium</taxon>
    </lineage>
</organism>
<protein>
    <submittedName>
        <fullName evidence="1">Uncharacterized protein</fullName>
    </submittedName>
</protein>
<dbReference type="Proteomes" id="UP001227192">
    <property type="component" value="Unassembled WGS sequence"/>
</dbReference>
<proteinExistence type="predicted"/>
<keyword evidence="2" id="KW-1185">Reference proteome</keyword>
<evidence type="ECO:0000313" key="1">
    <source>
        <dbReference type="EMBL" id="KAJ9481619.1"/>
    </source>
</evidence>
<reference evidence="1" key="1">
    <citation type="submission" date="2015-06" db="EMBL/GenBank/DDBJ databases">
        <authorList>
            <person name="Nguyen H."/>
        </authorList>
    </citation>
    <scope>NUCLEOTIDE SEQUENCE</scope>
    <source>
        <strain evidence="1">DAOM 180753</strain>
    </source>
</reference>
<reference evidence="1" key="2">
    <citation type="journal article" date="2016" name="Fungal Biol.">
        <title>Ochratoxin A production by Penicillium thymicola.</title>
        <authorList>
            <person name="Nguyen H.D.T."/>
            <person name="McMullin D.R."/>
            <person name="Ponomareva E."/>
            <person name="Riley R."/>
            <person name="Pomraning K.R."/>
            <person name="Baker S.E."/>
            <person name="Seifert K.A."/>
        </authorList>
    </citation>
    <scope>NUCLEOTIDE SEQUENCE</scope>
    <source>
        <strain evidence="1">DAOM 180753</strain>
    </source>
</reference>
<comment type="caution">
    <text evidence="1">The sequence shown here is derived from an EMBL/GenBank/DDBJ whole genome shotgun (WGS) entry which is preliminary data.</text>
</comment>